<keyword evidence="1" id="KW-0808">Transferase</keyword>
<dbReference type="InterPro" id="IPR050951">
    <property type="entry name" value="Retrovirus_Pol_polyprotein"/>
</dbReference>
<keyword evidence="5" id="KW-0694">RNA-binding</keyword>
<feature type="domain" description="Integrase catalytic" evidence="8">
    <location>
        <begin position="1777"/>
        <end position="1945"/>
    </location>
</feature>
<dbReference type="InterPro" id="IPR021109">
    <property type="entry name" value="Peptidase_aspartic_dom_sf"/>
</dbReference>
<proteinExistence type="predicted"/>
<dbReference type="Gene3D" id="1.10.340.70">
    <property type="match status" value="1"/>
</dbReference>
<evidence type="ECO:0000256" key="6">
    <source>
        <dbReference type="ARBA" id="ARBA00023268"/>
    </source>
</evidence>
<evidence type="ECO:0000313" key="10">
    <source>
        <dbReference type="Proteomes" id="UP000219338"/>
    </source>
</evidence>
<keyword evidence="3" id="KW-0540">Nuclease</keyword>
<dbReference type="OrthoDB" id="5599163at2759"/>
<protein>
    <recommendedName>
        <fullName evidence="8">Integrase catalytic domain-containing protein</fullName>
    </recommendedName>
</protein>
<gene>
    <name evidence="9" type="ORF">ARMOST_18800</name>
</gene>
<evidence type="ECO:0000259" key="8">
    <source>
        <dbReference type="PROSITE" id="PS50994"/>
    </source>
</evidence>
<dbReference type="SUPFAM" id="SSF56672">
    <property type="entry name" value="DNA/RNA polymerases"/>
    <property type="match status" value="1"/>
</dbReference>
<sequence length="2131" mass="242222">MAPSMPGLNEKAAPRFESSSDPEELERFFSRLEDLFDKCAVTDEEEKKKAAVSYTDIKTERQWKVLPKYATGGKYEEFKSEVMDCYDGARDSDRDAVQELKRLVRRYDIAQISDKSQFMEFKREFQVLASALSKVLSNRELVDAFLAPMSDELYRSIKLQLERLPLPTGLTKRENADPYTLKEIMGAGLIVLQGVFSSMDRKRDEARGIPTAATATREQHRSTTTARNSPAIEERSVKQEEMGSVMAVMKDFMEQQTSASDKRLASLEKAMLDNQKSILSFLQQQASRVPGPSYESAPRMNNYGHDHRRACFFCGETDGHISSECLVKSSYIKAGKIEIVDRRPRLPGGGEIPKDIRGQYVKDRVDEYYARVKSGKVQSQNVVITTTSTPGLFHVPGGYSALLQEKQELERQVYAMRSQQASNDTGVRTRSKGPPPDDPLEQMPTDEEREQGFSRRSMKAGGSRTKTSGVARSGSPSPPEDVRNKKRSGAVRVELADDSSEESEDERPTKVASKKQVRLDPAPKTIPTARSMTPEPEMPYIKVPDVTNAGKQGGPSNRLSKKTGFVPFAAEEKQSAYRLKAPVEERGNSPEVLERLMKSPIAVTVGELLALSKIGGAVKQELTMKRVALGKSKKNGKQQFGLVIEEESELEEDEPVQAFPFAEAGDDQSDDLPDGAVHLSKIPFVGTFVVTTEAKNGVPAGALVWQDPFEQYLNDAEARGEVPKEVYVAKDSQALRSVFPFINGAERFESLYDTGSQIVSMSGRVADRLGLIYDPDKVINMQSANKQVEKSLGMAKNIPFLFGDITVYLQVHIIKDPAYDVLLGRPFDALTTSTVYNTADGGQTIKIRDPNSTRSAMIPTFPRGQKKFVTRELALIIETDQDGDLMIGGYAKPTGSLRFKKEELQAVYAVASSQVCGEDTKARGTLSSYFGALRDIKDIRNQRKGADEATRLLEANPSRWIETYFYNKVDPEYTRPTVGTVKDVFATKKYKPVAQKIRPITGGLPSEFRIVREIKGDPLKDMPQLSMHPSEYTPTGRYTLERKEIIEKVHQEEFLWPEERKLMHEFMSVQNEGFAWDDTERGHFKEEYFPPVTIPAVEHTPWIQKNIPIPPGIFDQVCKIIKTKIDAGVYEPSNSSYRSRWFCVVKKDGKSLRLIHSLEPLNAVTIKHSGVPPATDELAEHFAGRSCGGTLDLYVGYDERTLDEKSRDLTMFQTPFGALRLVTLPMGWTNSVPIFHDDVTYILKDEVPHVTIPYVDDVPVRGPKTRYETKDRGYETIKENAGIRRFVWEHFQNINRVVQHMKYAGGTFSGHKAVLCASEIMVVGHRCTYEGRKPETDRVGVIMRWGPCEDLGDVRSFLGTVGVHRMFIKDYAKKADALTKLTRLKVPFEFGEEQKESMQTLKDVLRDSPSLMPIDYELDTDVILGVDTSYRAIGFYICQVDPDNPKRRRYARFGSIVLNEREARFSQPKRELYGLFRALHACRHWLFGVRKLVVETDAKYIAGMLRNPDEVPNAAINHWIESILMFHFTLVHIPGERHAPDGLSRRSFQPGDEEYSNPEDEYGPPDEDPWEFINETEDEVEDIADFKDRIDTRHGYVTIERAVHDFHEDKIVQEAIERGETYSVFHNAGPLLPDAAEYSDVASYDEECRSGYARMLDRQLPQVIQWHENPTARLPGFKDDQYRNFIRYAKNFIVDKGKLYRRDIESEYKLVIYPEKRMYIMKAAHDQLGHRGMYATKMLIKERFWWPEMERDISWFVSTCERCQQRQKTIIKAPPTVTFTPSIFQVLHADTMHMPEASNHHKYIVHGRCALTSWMEGRTLASESAQAIAEWLFEDIICRWGCISLIITDNGKPFKAAVAYLERKYGIKGIRISPYNSQANGRIERPHWDVRQSLVKACGGNEKKWHYYFVLVMWADCITVRKRMGCSPFFAVTGAHPILPLDVLEATWLVEYPGRILEDWELRGLRAIALEKHADKVAEMRNTMDEKKKQETLKYATMHANKIKSYNFKRGDLVLMRNSQIESALNTKMKPRYLGPLVVVDRSSAGNYILAELDGALIGSKIAAFRVIPYMARRSIELDDKVLHWMRKDSKELRRIIEAPEPKDKWPANFTEEYEEVANPKISDAVNLDED</sequence>
<dbReference type="GO" id="GO:0004519">
    <property type="term" value="F:endonuclease activity"/>
    <property type="evidence" value="ECO:0007669"/>
    <property type="project" value="UniProtKB-KW"/>
</dbReference>
<accession>A0A284S2V8</accession>
<organism evidence="9 10">
    <name type="scientific">Armillaria ostoyae</name>
    <name type="common">Armillaria root rot fungus</name>
    <dbReference type="NCBI Taxonomy" id="47428"/>
    <lineage>
        <taxon>Eukaryota</taxon>
        <taxon>Fungi</taxon>
        <taxon>Dikarya</taxon>
        <taxon>Basidiomycota</taxon>
        <taxon>Agaricomycotina</taxon>
        <taxon>Agaricomycetes</taxon>
        <taxon>Agaricomycetidae</taxon>
        <taxon>Agaricales</taxon>
        <taxon>Marasmiineae</taxon>
        <taxon>Physalacriaceae</taxon>
        <taxon>Armillaria</taxon>
    </lineage>
</organism>
<name>A0A284S2V8_ARMOS</name>
<dbReference type="GO" id="GO:0016779">
    <property type="term" value="F:nucleotidyltransferase activity"/>
    <property type="evidence" value="ECO:0007669"/>
    <property type="project" value="UniProtKB-KW"/>
</dbReference>
<evidence type="ECO:0000256" key="2">
    <source>
        <dbReference type="ARBA" id="ARBA00022695"/>
    </source>
</evidence>
<feature type="region of interest" description="Disordered" evidence="7">
    <location>
        <begin position="1541"/>
        <end position="1565"/>
    </location>
</feature>
<feature type="region of interest" description="Disordered" evidence="7">
    <location>
        <begin position="416"/>
        <end position="562"/>
    </location>
</feature>
<feature type="region of interest" description="Disordered" evidence="7">
    <location>
        <begin position="1"/>
        <end position="23"/>
    </location>
</feature>
<dbReference type="SUPFAM" id="SSF53098">
    <property type="entry name" value="Ribonuclease H-like"/>
    <property type="match status" value="1"/>
</dbReference>
<dbReference type="Pfam" id="PF17921">
    <property type="entry name" value="Integrase_H2C2"/>
    <property type="match status" value="1"/>
</dbReference>
<feature type="region of interest" description="Disordered" evidence="7">
    <location>
        <begin position="212"/>
        <end position="237"/>
    </location>
</feature>
<keyword evidence="4" id="KW-0255">Endonuclease</keyword>
<feature type="compositionally biased region" description="Acidic residues" evidence="7">
    <location>
        <begin position="496"/>
        <end position="505"/>
    </location>
</feature>
<dbReference type="GO" id="GO:0015074">
    <property type="term" value="P:DNA integration"/>
    <property type="evidence" value="ECO:0007669"/>
    <property type="project" value="InterPro"/>
</dbReference>
<dbReference type="InterPro" id="IPR001584">
    <property type="entry name" value="Integrase_cat-core"/>
</dbReference>
<dbReference type="PROSITE" id="PS50994">
    <property type="entry name" value="INTEGRASE"/>
    <property type="match status" value="1"/>
</dbReference>
<dbReference type="CDD" id="cd01647">
    <property type="entry name" value="RT_LTR"/>
    <property type="match status" value="1"/>
</dbReference>
<dbReference type="PANTHER" id="PTHR37984">
    <property type="entry name" value="PROTEIN CBG26694"/>
    <property type="match status" value="1"/>
</dbReference>
<dbReference type="GO" id="GO:0005634">
    <property type="term" value="C:nucleus"/>
    <property type="evidence" value="ECO:0007669"/>
    <property type="project" value="UniProtKB-ARBA"/>
</dbReference>
<keyword evidence="4" id="KW-0378">Hydrolase</keyword>
<dbReference type="Pfam" id="PF13975">
    <property type="entry name" value="gag-asp_proteas"/>
    <property type="match status" value="1"/>
</dbReference>
<evidence type="ECO:0000256" key="4">
    <source>
        <dbReference type="ARBA" id="ARBA00022759"/>
    </source>
</evidence>
<dbReference type="InterPro" id="IPR043128">
    <property type="entry name" value="Rev_trsase/Diguanyl_cyclase"/>
</dbReference>
<dbReference type="Gene3D" id="3.30.420.10">
    <property type="entry name" value="Ribonuclease H-like superfamily/Ribonuclease H"/>
    <property type="match status" value="1"/>
</dbReference>
<dbReference type="Gene3D" id="2.40.70.10">
    <property type="entry name" value="Acid Proteases"/>
    <property type="match status" value="1"/>
</dbReference>
<dbReference type="Pfam" id="PF17919">
    <property type="entry name" value="RT_RNaseH_2"/>
    <property type="match status" value="1"/>
</dbReference>
<evidence type="ECO:0000256" key="3">
    <source>
        <dbReference type="ARBA" id="ARBA00022722"/>
    </source>
</evidence>
<dbReference type="Gene3D" id="3.30.70.270">
    <property type="match status" value="2"/>
</dbReference>
<keyword evidence="10" id="KW-1185">Reference proteome</keyword>
<reference evidence="10" key="1">
    <citation type="journal article" date="2017" name="Nat. Ecol. Evol.">
        <title>Genome expansion and lineage-specific genetic innovations in the forest pathogenic fungi Armillaria.</title>
        <authorList>
            <person name="Sipos G."/>
            <person name="Prasanna A.N."/>
            <person name="Walter M.C."/>
            <person name="O'Connor E."/>
            <person name="Balint B."/>
            <person name="Krizsan K."/>
            <person name="Kiss B."/>
            <person name="Hess J."/>
            <person name="Varga T."/>
            <person name="Slot J."/>
            <person name="Riley R."/>
            <person name="Boka B."/>
            <person name="Rigling D."/>
            <person name="Barry K."/>
            <person name="Lee J."/>
            <person name="Mihaltcheva S."/>
            <person name="LaButti K."/>
            <person name="Lipzen A."/>
            <person name="Waldron R."/>
            <person name="Moloney N.M."/>
            <person name="Sperisen C."/>
            <person name="Kredics L."/>
            <person name="Vagvoelgyi C."/>
            <person name="Patrignani A."/>
            <person name="Fitzpatrick D."/>
            <person name="Nagy I."/>
            <person name="Doyle S."/>
            <person name="Anderson J.B."/>
            <person name="Grigoriev I.V."/>
            <person name="Gueldener U."/>
            <person name="Muensterkoetter M."/>
            <person name="Nagy L.G."/>
        </authorList>
    </citation>
    <scope>NUCLEOTIDE SEQUENCE [LARGE SCALE GENOMIC DNA]</scope>
    <source>
        <strain evidence="10">C18/9</strain>
    </source>
</reference>
<dbReference type="SUPFAM" id="SSF50630">
    <property type="entry name" value="Acid proteases"/>
    <property type="match status" value="1"/>
</dbReference>
<dbReference type="PANTHER" id="PTHR37984:SF5">
    <property type="entry name" value="PROTEIN NYNRIN-LIKE"/>
    <property type="match status" value="1"/>
</dbReference>
<evidence type="ECO:0000256" key="7">
    <source>
        <dbReference type="SAM" id="MobiDB-lite"/>
    </source>
</evidence>
<dbReference type="InterPro" id="IPR041588">
    <property type="entry name" value="Integrase_H2C2"/>
</dbReference>
<dbReference type="Gene3D" id="3.10.10.10">
    <property type="entry name" value="HIV Type 1 Reverse Transcriptase, subunit A, domain 1"/>
    <property type="match status" value="1"/>
</dbReference>
<dbReference type="GO" id="GO:0003723">
    <property type="term" value="F:RNA binding"/>
    <property type="evidence" value="ECO:0007669"/>
    <property type="project" value="UniProtKB-KW"/>
</dbReference>
<evidence type="ECO:0000313" key="9">
    <source>
        <dbReference type="EMBL" id="SJL15307.1"/>
    </source>
</evidence>
<dbReference type="InterPro" id="IPR041577">
    <property type="entry name" value="RT_RNaseH_2"/>
</dbReference>
<dbReference type="Proteomes" id="UP000219338">
    <property type="component" value="Unassembled WGS sequence"/>
</dbReference>
<dbReference type="STRING" id="47428.A0A284S2V8"/>
<dbReference type="FunFam" id="1.10.340.70:FF:000001">
    <property type="entry name" value="Retrovirus-related Pol polyprotein from transposon gypsy-like Protein"/>
    <property type="match status" value="1"/>
</dbReference>
<keyword evidence="2" id="KW-0548">Nucleotidyltransferase</keyword>
<evidence type="ECO:0000256" key="5">
    <source>
        <dbReference type="ARBA" id="ARBA00022884"/>
    </source>
</evidence>
<dbReference type="InterPro" id="IPR043502">
    <property type="entry name" value="DNA/RNA_pol_sf"/>
</dbReference>
<dbReference type="InterPro" id="IPR012337">
    <property type="entry name" value="RNaseH-like_sf"/>
</dbReference>
<dbReference type="EMBL" id="FUEG01000028">
    <property type="protein sequence ID" value="SJL15307.1"/>
    <property type="molecule type" value="Genomic_DNA"/>
</dbReference>
<feature type="compositionally biased region" description="Polar residues" evidence="7">
    <location>
        <begin position="417"/>
        <end position="428"/>
    </location>
</feature>
<keyword evidence="6" id="KW-0511">Multifunctional enzyme</keyword>
<evidence type="ECO:0000256" key="1">
    <source>
        <dbReference type="ARBA" id="ARBA00022679"/>
    </source>
</evidence>
<dbReference type="InterPro" id="IPR036397">
    <property type="entry name" value="RNaseH_sf"/>
</dbReference>
<dbReference type="CDD" id="cd00303">
    <property type="entry name" value="retropepsin_like"/>
    <property type="match status" value="1"/>
</dbReference>
<feature type="compositionally biased region" description="Acidic residues" evidence="7">
    <location>
        <begin position="1551"/>
        <end position="1565"/>
    </location>
</feature>
<feature type="compositionally biased region" description="Acidic residues" evidence="7">
    <location>
        <begin position="438"/>
        <end position="449"/>
    </location>
</feature>